<dbReference type="AlphaFoldDB" id="A0AAU9UUU0"/>
<sequence>MMHEDSPKMSVAQGLAASTSQAKSDIVLDEAVEYEMSSADSKPENIAMEIKISFMDPTNVNTVKLVLRHEAIEYIL</sequence>
<comment type="caution">
    <text evidence="2">The sequence shown here is derived from an EMBL/GenBank/DDBJ whole genome shotgun (WGS) entry which is preliminary data.</text>
</comment>
<gene>
    <name evidence="2" type="ORF">EEDITHA_LOCUS17724</name>
</gene>
<organism evidence="2 3">
    <name type="scientific">Euphydryas editha</name>
    <name type="common">Edith's checkerspot</name>
    <dbReference type="NCBI Taxonomy" id="104508"/>
    <lineage>
        <taxon>Eukaryota</taxon>
        <taxon>Metazoa</taxon>
        <taxon>Ecdysozoa</taxon>
        <taxon>Arthropoda</taxon>
        <taxon>Hexapoda</taxon>
        <taxon>Insecta</taxon>
        <taxon>Pterygota</taxon>
        <taxon>Neoptera</taxon>
        <taxon>Endopterygota</taxon>
        <taxon>Lepidoptera</taxon>
        <taxon>Glossata</taxon>
        <taxon>Ditrysia</taxon>
        <taxon>Papilionoidea</taxon>
        <taxon>Nymphalidae</taxon>
        <taxon>Nymphalinae</taxon>
        <taxon>Euphydryas</taxon>
    </lineage>
</organism>
<keyword evidence="3" id="KW-1185">Reference proteome</keyword>
<proteinExistence type="predicted"/>
<dbReference type="Proteomes" id="UP001153954">
    <property type="component" value="Unassembled WGS sequence"/>
</dbReference>
<reference evidence="2" key="1">
    <citation type="submission" date="2022-03" db="EMBL/GenBank/DDBJ databases">
        <authorList>
            <person name="Tunstrom K."/>
        </authorList>
    </citation>
    <scope>NUCLEOTIDE SEQUENCE</scope>
</reference>
<evidence type="ECO:0000313" key="2">
    <source>
        <dbReference type="EMBL" id="CAH2103180.1"/>
    </source>
</evidence>
<evidence type="ECO:0000313" key="3">
    <source>
        <dbReference type="Proteomes" id="UP001153954"/>
    </source>
</evidence>
<feature type="region of interest" description="Disordered" evidence="1">
    <location>
        <begin position="1"/>
        <end position="22"/>
    </location>
</feature>
<evidence type="ECO:0000256" key="1">
    <source>
        <dbReference type="SAM" id="MobiDB-lite"/>
    </source>
</evidence>
<protein>
    <submittedName>
        <fullName evidence="2">Uncharacterized protein</fullName>
    </submittedName>
</protein>
<accession>A0AAU9UUU0</accession>
<dbReference type="EMBL" id="CAKOGL010000026">
    <property type="protein sequence ID" value="CAH2103180.1"/>
    <property type="molecule type" value="Genomic_DNA"/>
</dbReference>
<name>A0AAU9UUU0_EUPED</name>